<comment type="caution">
    <text evidence="1">The sequence shown here is derived from an EMBL/GenBank/DDBJ whole genome shotgun (WGS) entry which is preliminary data.</text>
</comment>
<dbReference type="EMBL" id="BKCJ010577995">
    <property type="protein sequence ID" value="GFB21810.1"/>
    <property type="molecule type" value="Genomic_DNA"/>
</dbReference>
<sequence length="32" mass="3435">TKKNSDTVKIVTNESKAKLTVGVLGHLHCILS</sequence>
<proteinExistence type="predicted"/>
<accession>A0A699L1W3</accession>
<feature type="non-terminal residue" evidence="1">
    <location>
        <position position="1"/>
    </location>
</feature>
<name>A0A699L1W3_TANCI</name>
<dbReference type="AlphaFoldDB" id="A0A699L1W3"/>
<reference evidence="1" key="1">
    <citation type="journal article" date="2019" name="Sci. Rep.">
        <title>Draft genome of Tanacetum cinerariifolium, the natural source of mosquito coil.</title>
        <authorList>
            <person name="Yamashiro T."/>
            <person name="Shiraishi A."/>
            <person name="Satake H."/>
            <person name="Nakayama K."/>
        </authorList>
    </citation>
    <scope>NUCLEOTIDE SEQUENCE</scope>
</reference>
<protein>
    <submittedName>
        <fullName evidence="1">Uncharacterized protein</fullName>
    </submittedName>
</protein>
<organism evidence="1">
    <name type="scientific">Tanacetum cinerariifolium</name>
    <name type="common">Dalmatian daisy</name>
    <name type="synonym">Chrysanthemum cinerariifolium</name>
    <dbReference type="NCBI Taxonomy" id="118510"/>
    <lineage>
        <taxon>Eukaryota</taxon>
        <taxon>Viridiplantae</taxon>
        <taxon>Streptophyta</taxon>
        <taxon>Embryophyta</taxon>
        <taxon>Tracheophyta</taxon>
        <taxon>Spermatophyta</taxon>
        <taxon>Magnoliopsida</taxon>
        <taxon>eudicotyledons</taxon>
        <taxon>Gunneridae</taxon>
        <taxon>Pentapetalae</taxon>
        <taxon>asterids</taxon>
        <taxon>campanulids</taxon>
        <taxon>Asterales</taxon>
        <taxon>Asteraceae</taxon>
        <taxon>Asteroideae</taxon>
        <taxon>Anthemideae</taxon>
        <taxon>Anthemidinae</taxon>
        <taxon>Tanacetum</taxon>
    </lineage>
</organism>
<evidence type="ECO:0000313" key="1">
    <source>
        <dbReference type="EMBL" id="GFB21810.1"/>
    </source>
</evidence>
<gene>
    <name evidence="1" type="ORF">Tci_693781</name>
</gene>